<dbReference type="PANTHER" id="PTHR12302">
    <property type="entry name" value="EBNA2 BINDING PROTEIN P100"/>
    <property type="match status" value="1"/>
</dbReference>
<proteinExistence type="predicted"/>
<sequence>MFPKKNPTAHSKGLPRDSAHTPHRHQYPAPVPFRWGVAETIDRFVTLTGCRLDNVLNSVITTPSLLFSSALALCLFLGCADSAMPKSPTPATPSTPQIQHTKALSSSPTQVRTFTPDSRESALVTRVIDGDTVEVSLNGKSQTVRYIGIDTPETKHPSKPIECFGPEASQFNEELVAGKQVLLEEDITDRDRYGRLLRYVWLEEVGLVNQILVENGYARVSTYPPDVKYEPLLIAAESLAQADGIGRWSACSEPSPSHVDRPVSGARQEGANCSPYYLTLCVPPFPPDLDCDAIEEAHFPVLKPDPHGLDADGDGIGCER</sequence>
<dbReference type="InterPro" id="IPR016071">
    <property type="entry name" value="Staphylococal_nuclease_OB-fold"/>
</dbReference>
<dbReference type="SUPFAM" id="SSF50199">
    <property type="entry name" value="Staphylococcal nuclease"/>
    <property type="match status" value="1"/>
</dbReference>
<dbReference type="SMART" id="SM00318">
    <property type="entry name" value="SNc"/>
    <property type="match status" value="1"/>
</dbReference>
<feature type="compositionally biased region" description="Polar residues" evidence="4">
    <location>
        <begin position="97"/>
        <end position="112"/>
    </location>
</feature>
<dbReference type="PROSITE" id="PS50830">
    <property type="entry name" value="TNASE_3"/>
    <property type="match status" value="1"/>
</dbReference>
<dbReference type="GO" id="GO:0016787">
    <property type="term" value="F:hydrolase activity"/>
    <property type="evidence" value="ECO:0007669"/>
    <property type="project" value="UniProtKB-KW"/>
</dbReference>
<evidence type="ECO:0000256" key="3">
    <source>
        <dbReference type="ARBA" id="ARBA00022801"/>
    </source>
</evidence>
<accession>A0A381YPC8</accession>
<feature type="domain" description="TNase-like" evidence="5">
    <location>
        <begin position="118"/>
        <end position="250"/>
    </location>
</feature>
<feature type="region of interest" description="Disordered" evidence="4">
    <location>
        <begin position="85"/>
        <end position="112"/>
    </location>
</feature>
<dbReference type="InterPro" id="IPR035437">
    <property type="entry name" value="SNase_OB-fold_sf"/>
</dbReference>
<dbReference type="Pfam" id="PF00565">
    <property type="entry name" value="SNase"/>
    <property type="match status" value="1"/>
</dbReference>
<evidence type="ECO:0000256" key="2">
    <source>
        <dbReference type="ARBA" id="ARBA00022759"/>
    </source>
</evidence>
<organism evidence="6">
    <name type="scientific">marine metagenome</name>
    <dbReference type="NCBI Taxonomy" id="408172"/>
    <lineage>
        <taxon>unclassified sequences</taxon>
        <taxon>metagenomes</taxon>
        <taxon>ecological metagenomes</taxon>
    </lineage>
</organism>
<keyword evidence="3" id="KW-0378">Hydrolase</keyword>
<dbReference type="AlphaFoldDB" id="A0A381YPC8"/>
<evidence type="ECO:0000259" key="5">
    <source>
        <dbReference type="PROSITE" id="PS50830"/>
    </source>
</evidence>
<evidence type="ECO:0000313" key="6">
    <source>
        <dbReference type="EMBL" id="SVA78482.1"/>
    </source>
</evidence>
<reference evidence="6" key="1">
    <citation type="submission" date="2018-05" db="EMBL/GenBank/DDBJ databases">
        <authorList>
            <person name="Lanie J.A."/>
            <person name="Ng W.-L."/>
            <person name="Kazmierczak K.M."/>
            <person name="Andrzejewski T.M."/>
            <person name="Davidsen T.M."/>
            <person name="Wayne K.J."/>
            <person name="Tettelin H."/>
            <person name="Glass J.I."/>
            <person name="Rusch D."/>
            <person name="Podicherti R."/>
            <person name="Tsui H.-C.T."/>
            <person name="Winkler M.E."/>
        </authorList>
    </citation>
    <scope>NUCLEOTIDE SEQUENCE</scope>
</reference>
<evidence type="ECO:0000256" key="1">
    <source>
        <dbReference type="ARBA" id="ARBA00022722"/>
    </source>
</evidence>
<gene>
    <name evidence="6" type="ORF">METZ01_LOCUS131336</name>
</gene>
<dbReference type="EMBL" id="UINC01018641">
    <property type="protein sequence ID" value="SVA78482.1"/>
    <property type="molecule type" value="Genomic_DNA"/>
</dbReference>
<name>A0A381YPC8_9ZZZZ</name>
<feature type="region of interest" description="Disordered" evidence="4">
    <location>
        <begin position="1"/>
        <end position="29"/>
    </location>
</feature>
<evidence type="ECO:0000256" key="4">
    <source>
        <dbReference type="SAM" id="MobiDB-lite"/>
    </source>
</evidence>
<dbReference type="GO" id="GO:0004519">
    <property type="term" value="F:endonuclease activity"/>
    <property type="evidence" value="ECO:0007669"/>
    <property type="project" value="UniProtKB-KW"/>
</dbReference>
<dbReference type="Gene3D" id="2.40.50.90">
    <property type="match status" value="1"/>
</dbReference>
<dbReference type="CDD" id="cd00175">
    <property type="entry name" value="SNc"/>
    <property type="match status" value="1"/>
</dbReference>
<keyword evidence="1" id="KW-0540">Nuclease</keyword>
<protein>
    <recommendedName>
        <fullName evidence="5">TNase-like domain-containing protein</fullName>
    </recommendedName>
</protein>
<dbReference type="PANTHER" id="PTHR12302:SF3">
    <property type="entry name" value="SERINE_THREONINE-PROTEIN KINASE 31"/>
    <property type="match status" value="1"/>
</dbReference>
<keyword evidence="2" id="KW-0255">Endonuclease</keyword>